<evidence type="ECO:0000313" key="3">
    <source>
        <dbReference type="EMBL" id="MBB5792890.1"/>
    </source>
</evidence>
<keyword evidence="4" id="KW-1185">Reference proteome</keyword>
<sequence length="178" mass="19550">MNICVFLSATNLDECYAAPVREFAKLLVKGGHTLVWGGSNVGLMKVVADSVEEAGGQMIGVSVEFLSHIVRPGVEDMTVTRDLAERKELLRQKSDAIVVMPGGMGTLDETTDILELKNHDKADIPIVMLNTDGFYDGQRLQFQRMERDGFLPLPLEQLVHFADTPADVLAHLEARTVA</sequence>
<comment type="catalytic activity">
    <reaction evidence="2">
        <text>9-ribosyl-trans-zeatin 5'-phosphate + H2O = trans-zeatin + D-ribose 5-phosphate</text>
        <dbReference type="Rhea" id="RHEA:48564"/>
        <dbReference type="ChEBI" id="CHEBI:15377"/>
        <dbReference type="ChEBI" id="CHEBI:16522"/>
        <dbReference type="ChEBI" id="CHEBI:78346"/>
        <dbReference type="ChEBI" id="CHEBI:87947"/>
        <dbReference type="EC" id="3.2.2.n1"/>
    </reaction>
</comment>
<name>A0A7W9GZF4_9ACTN</name>
<dbReference type="Pfam" id="PF03641">
    <property type="entry name" value="Lysine_decarbox"/>
    <property type="match status" value="1"/>
</dbReference>
<evidence type="ECO:0000313" key="4">
    <source>
        <dbReference type="Proteomes" id="UP000590647"/>
    </source>
</evidence>
<dbReference type="InterPro" id="IPR031100">
    <property type="entry name" value="LOG_fam"/>
</dbReference>
<dbReference type="PANTHER" id="PTHR31223:SF70">
    <property type="entry name" value="LOG FAMILY PROTEIN YJL055W"/>
    <property type="match status" value="1"/>
</dbReference>
<evidence type="ECO:0000256" key="2">
    <source>
        <dbReference type="RuleBase" id="RU363015"/>
    </source>
</evidence>
<comment type="caution">
    <text evidence="3">The sequence shown here is derived from an EMBL/GenBank/DDBJ whole genome shotgun (WGS) entry which is preliminary data.</text>
</comment>
<dbReference type="GO" id="GO:0016799">
    <property type="term" value="F:hydrolase activity, hydrolyzing N-glycosyl compounds"/>
    <property type="evidence" value="ECO:0007669"/>
    <property type="project" value="TreeGrafter"/>
</dbReference>
<dbReference type="Proteomes" id="UP000590647">
    <property type="component" value="Unassembled WGS sequence"/>
</dbReference>
<dbReference type="GO" id="GO:0009691">
    <property type="term" value="P:cytokinin biosynthetic process"/>
    <property type="evidence" value="ECO:0007669"/>
    <property type="project" value="UniProtKB-UniRule"/>
</dbReference>
<dbReference type="Gene3D" id="3.40.50.450">
    <property type="match status" value="1"/>
</dbReference>
<dbReference type="SUPFAM" id="SSF102405">
    <property type="entry name" value="MCP/YpsA-like"/>
    <property type="match status" value="1"/>
</dbReference>
<organism evidence="3 4">
    <name type="scientific">Streptomyces caelestis</name>
    <dbReference type="NCBI Taxonomy" id="36816"/>
    <lineage>
        <taxon>Bacteria</taxon>
        <taxon>Bacillati</taxon>
        <taxon>Actinomycetota</taxon>
        <taxon>Actinomycetes</taxon>
        <taxon>Kitasatosporales</taxon>
        <taxon>Streptomycetaceae</taxon>
        <taxon>Streptomyces</taxon>
    </lineage>
</organism>
<keyword evidence="2" id="KW-0378">Hydrolase</keyword>
<comment type="catalytic activity">
    <reaction evidence="2">
        <text>N(6)-(dimethylallyl)adenosine 5'-phosphate + H2O = N(6)-dimethylallyladenine + D-ribose 5-phosphate</text>
        <dbReference type="Rhea" id="RHEA:48560"/>
        <dbReference type="ChEBI" id="CHEBI:15377"/>
        <dbReference type="ChEBI" id="CHEBI:17660"/>
        <dbReference type="ChEBI" id="CHEBI:57526"/>
        <dbReference type="ChEBI" id="CHEBI:78346"/>
        <dbReference type="EC" id="3.2.2.n1"/>
    </reaction>
</comment>
<reference evidence="3 4" key="1">
    <citation type="submission" date="2020-08" db="EMBL/GenBank/DDBJ databases">
        <title>Sequencing the genomes of 1000 actinobacteria strains.</title>
        <authorList>
            <person name="Klenk H.-P."/>
        </authorList>
    </citation>
    <scope>NUCLEOTIDE SEQUENCE [LARGE SCALE GENOMIC DNA]</scope>
    <source>
        <strain evidence="3 4">DSM 40084</strain>
    </source>
</reference>
<dbReference type="AlphaFoldDB" id="A0A7W9GZF4"/>
<dbReference type="PANTHER" id="PTHR31223">
    <property type="entry name" value="LOG FAMILY PROTEIN YJL055W"/>
    <property type="match status" value="1"/>
</dbReference>
<dbReference type="InterPro" id="IPR005269">
    <property type="entry name" value="LOG"/>
</dbReference>
<dbReference type="GO" id="GO:0005829">
    <property type="term" value="C:cytosol"/>
    <property type="evidence" value="ECO:0007669"/>
    <property type="project" value="TreeGrafter"/>
</dbReference>
<dbReference type="EMBL" id="JACHNE010000001">
    <property type="protein sequence ID" value="MBB5792890.1"/>
    <property type="molecule type" value="Genomic_DNA"/>
</dbReference>
<dbReference type="NCBIfam" id="TIGR00730">
    <property type="entry name" value="Rossman fold protein, TIGR00730 family"/>
    <property type="match status" value="1"/>
</dbReference>
<dbReference type="EC" id="3.2.2.n1" evidence="2"/>
<keyword evidence="2" id="KW-0203">Cytokinin biosynthesis</keyword>
<comment type="similarity">
    <text evidence="1 2">Belongs to the LOG family.</text>
</comment>
<evidence type="ECO:0000256" key="1">
    <source>
        <dbReference type="ARBA" id="ARBA00006763"/>
    </source>
</evidence>
<proteinExistence type="inferred from homology"/>
<dbReference type="RefSeq" id="WP_184980773.1">
    <property type="nucleotide sequence ID" value="NZ_JACHNE010000001.1"/>
</dbReference>
<protein>
    <recommendedName>
        <fullName evidence="2">Cytokinin riboside 5'-monophosphate phosphoribohydrolase</fullName>
        <ecNumber evidence="2">3.2.2.n1</ecNumber>
    </recommendedName>
</protein>
<gene>
    <name evidence="3" type="ORF">HDA41_000854</name>
</gene>
<accession>A0A7W9GZF4</accession>